<dbReference type="GO" id="GO:1990961">
    <property type="term" value="P:xenobiotic detoxification by transmembrane export across the plasma membrane"/>
    <property type="evidence" value="ECO:0007669"/>
    <property type="project" value="InterPro"/>
</dbReference>
<dbReference type="Pfam" id="PF01554">
    <property type="entry name" value="MatE"/>
    <property type="match status" value="2"/>
</dbReference>
<feature type="transmembrane region" description="Helical" evidence="6">
    <location>
        <begin position="71"/>
        <end position="97"/>
    </location>
</feature>
<keyword evidence="3 6" id="KW-0812">Transmembrane</keyword>
<accession>A0A6G0WXK3</accession>
<dbReference type="GO" id="GO:0015297">
    <property type="term" value="F:antiporter activity"/>
    <property type="evidence" value="ECO:0007669"/>
    <property type="project" value="InterPro"/>
</dbReference>
<feature type="transmembrane region" description="Helical" evidence="6">
    <location>
        <begin position="299"/>
        <end position="324"/>
    </location>
</feature>
<evidence type="ECO:0000256" key="6">
    <source>
        <dbReference type="SAM" id="Phobius"/>
    </source>
</evidence>
<feature type="transmembrane region" description="Helical" evidence="6">
    <location>
        <begin position="216"/>
        <end position="236"/>
    </location>
</feature>
<dbReference type="GO" id="GO:0042910">
    <property type="term" value="F:xenobiotic transmembrane transporter activity"/>
    <property type="evidence" value="ECO:0007669"/>
    <property type="project" value="InterPro"/>
</dbReference>
<dbReference type="InterPro" id="IPR002528">
    <property type="entry name" value="MATE_fam"/>
</dbReference>
<proteinExistence type="inferred from homology"/>
<dbReference type="PANTHER" id="PTHR11206">
    <property type="entry name" value="MULTIDRUG RESISTANCE PROTEIN"/>
    <property type="match status" value="1"/>
</dbReference>
<dbReference type="VEuPathDB" id="FungiDB:AeMF1_019808"/>
<feature type="transmembrane region" description="Helical" evidence="6">
    <location>
        <begin position="416"/>
        <end position="435"/>
    </location>
</feature>
<dbReference type="NCBIfam" id="TIGR00797">
    <property type="entry name" value="matE"/>
    <property type="match status" value="1"/>
</dbReference>
<feature type="transmembrane region" description="Helical" evidence="6">
    <location>
        <begin position="184"/>
        <end position="204"/>
    </location>
</feature>
<gene>
    <name evidence="7" type="ORF">Ae201684_010670</name>
</gene>
<comment type="caution">
    <text evidence="7">The sequence shown here is derived from an EMBL/GenBank/DDBJ whole genome shotgun (WGS) entry which is preliminary data.</text>
</comment>
<evidence type="ECO:0000256" key="5">
    <source>
        <dbReference type="ARBA" id="ARBA00023136"/>
    </source>
</evidence>
<dbReference type="Proteomes" id="UP000481153">
    <property type="component" value="Unassembled WGS sequence"/>
</dbReference>
<dbReference type="AlphaFoldDB" id="A0A6G0WXK3"/>
<feature type="transmembrane region" description="Helical" evidence="6">
    <location>
        <begin position="380"/>
        <end position="404"/>
    </location>
</feature>
<feature type="transmembrane region" description="Helical" evidence="6">
    <location>
        <begin position="267"/>
        <end position="287"/>
    </location>
</feature>
<evidence type="ECO:0000256" key="4">
    <source>
        <dbReference type="ARBA" id="ARBA00022989"/>
    </source>
</evidence>
<evidence type="ECO:0000313" key="8">
    <source>
        <dbReference type="Proteomes" id="UP000481153"/>
    </source>
</evidence>
<organism evidence="7 8">
    <name type="scientific">Aphanomyces euteiches</name>
    <dbReference type="NCBI Taxonomy" id="100861"/>
    <lineage>
        <taxon>Eukaryota</taxon>
        <taxon>Sar</taxon>
        <taxon>Stramenopiles</taxon>
        <taxon>Oomycota</taxon>
        <taxon>Saprolegniomycetes</taxon>
        <taxon>Saprolegniales</taxon>
        <taxon>Verrucalvaceae</taxon>
        <taxon>Aphanomyces</taxon>
    </lineage>
</organism>
<keyword evidence="5 6" id="KW-0472">Membrane</keyword>
<feature type="transmembrane region" description="Helical" evidence="6">
    <location>
        <begin position="117"/>
        <end position="137"/>
    </location>
</feature>
<reference evidence="7 8" key="1">
    <citation type="submission" date="2019-07" db="EMBL/GenBank/DDBJ databases">
        <title>Genomics analysis of Aphanomyces spp. identifies a new class of oomycete effector associated with host adaptation.</title>
        <authorList>
            <person name="Gaulin E."/>
        </authorList>
    </citation>
    <scope>NUCLEOTIDE SEQUENCE [LARGE SCALE GENOMIC DNA]</scope>
    <source>
        <strain evidence="7 8">ATCC 201684</strain>
    </source>
</reference>
<dbReference type="CDD" id="cd13132">
    <property type="entry name" value="MATE_eukaryotic"/>
    <property type="match status" value="1"/>
</dbReference>
<name>A0A6G0WXK3_9STRA</name>
<evidence type="ECO:0000256" key="2">
    <source>
        <dbReference type="ARBA" id="ARBA00010199"/>
    </source>
</evidence>
<evidence type="ECO:0000256" key="1">
    <source>
        <dbReference type="ARBA" id="ARBA00004141"/>
    </source>
</evidence>
<dbReference type="GO" id="GO:0016020">
    <property type="term" value="C:membrane"/>
    <property type="evidence" value="ECO:0007669"/>
    <property type="project" value="UniProtKB-SubCell"/>
</dbReference>
<dbReference type="InterPro" id="IPR045069">
    <property type="entry name" value="MATE_euk"/>
</dbReference>
<evidence type="ECO:0000313" key="7">
    <source>
        <dbReference type="EMBL" id="KAF0732225.1"/>
    </source>
</evidence>
<protein>
    <recommendedName>
        <fullName evidence="9">MATE efflux family protein</fullName>
    </recommendedName>
</protein>
<feature type="transmembrane region" description="Helical" evidence="6">
    <location>
        <begin position="441"/>
        <end position="459"/>
    </location>
</feature>
<comment type="subcellular location">
    <subcellularLocation>
        <location evidence="1">Membrane</location>
        <topology evidence="1">Multi-pass membrane protein</topology>
    </subcellularLocation>
</comment>
<evidence type="ECO:0000256" key="3">
    <source>
        <dbReference type="ARBA" id="ARBA00022692"/>
    </source>
</evidence>
<keyword evidence="8" id="KW-1185">Reference proteome</keyword>
<sequence>MADFAHHAVVTPRSDDIFVCAQEEPVNVKAELKQLLALAGPMCLTFLIESTQSTISVALVGSIESEQTKELVNGAALSTSFTTLTVIAVVIGLPTALDTLCSQAYGSGNMAKMGTSLQSALLAMTMAFVPIFVINWFSDHILMGLGQDPVVCVLSKRFTLYITATYPFYAFQQIVRKLLQAHNIVYPMFFLAVVSNAIHIGAGIPLTRVFGYDGAGLARVLCQAVYPILLAVYLWFRPVYKQWHIQWSLQTAWTNLREFFQFGLPGLLMMMLEFTAFEILTLLSGLLPDNLVALGANSILMNIIILFYNTYLGMAIASGVRVGIMVGAGQIAHAKCILKLAFGTFLCCIVLTALLFYFLRTKLPPLFVSDVDISKRAEEIIPYIVPLHMMDALNGLSQAVLRALGRPAFATYVNAGAYYLVGIPLAAAFAFGLHWSSEGLWSGFTSASLCACCIYAFYFTKRLNWIQVVDEAKVRNE</sequence>
<dbReference type="EMBL" id="VJMJ01000136">
    <property type="protein sequence ID" value="KAF0732225.1"/>
    <property type="molecule type" value="Genomic_DNA"/>
</dbReference>
<feature type="transmembrane region" description="Helical" evidence="6">
    <location>
        <begin position="336"/>
        <end position="360"/>
    </location>
</feature>
<comment type="similarity">
    <text evidence="2">Belongs to the multi antimicrobial extrusion (MATE) (TC 2.A.66.1) family.</text>
</comment>
<keyword evidence="4 6" id="KW-1133">Transmembrane helix</keyword>
<evidence type="ECO:0008006" key="9">
    <source>
        <dbReference type="Google" id="ProtNLM"/>
    </source>
</evidence>